<name>A0A3E2VNY5_CLOIN</name>
<proteinExistence type="predicted"/>
<dbReference type="AlphaFoldDB" id="A0A3E2VNY5"/>
<dbReference type="Proteomes" id="UP000260025">
    <property type="component" value="Unassembled WGS sequence"/>
</dbReference>
<gene>
    <name evidence="1" type="ORF">DXA38_16420</name>
</gene>
<evidence type="ECO:0000313" key="2">
    <source>
        <dbReference type="Proteomes" id="UP000260025"/>
    </source>
</evidence>
<evidence type="ECO:0000313" key="1">
    <source>
        <dbReference type="EMBL" id="RGC12558.1"/>
    </source>
</evidence>
<reference evidence="1 2" key="1">
    <citation type="submission" date="2018-08" db="EMBL/GenBank/DDBJ databases">
        <title>A genome reference for cultivated species of the human gut microbiota.</title>
        <authorList>
            <person name="Zou Y."/>
            <person name="Xue W."/>
            <person name="Luo G."/>
        </authorList>
    </citation>
    <scope>NUCLEOTIDE SEQUENCE [LARGE SCALE GENOMIC DNA]</scope>
    <source>
        <strain evidence="1 2">OF01-2LB</strain>
    </source>
</reference>
<organism evidence="1 2">
    <name type="scientific">Clostridium innocuum</name>
    <dbReference type="NCBI Taxonomy" id="1522"/>
    <lineage>
        <taxon>Bacteria</taxon>
        <taxon>Bacillati</taxon>
        <taxon>Bacillota</taxon>
        <taxon>Clostridia</taxon>
        <taxon>Eubacteriales</taxon>
        <taxon>Clostridiaceae</taxon>
        <taxon>Clostridium</taxon>
    </lineage>
</organism>
<comment type="caution">
    <text evidence="1">The sequence shown here is derived from an EMBL/GenBank/DDBJ whole genome shotgun (WGS) entry which is preliminary data.</text>
</comment>
<dbReference type="EMBL" id="QVEV01000029">
    <property type="protein sequence ID" value="RGC12558.1"/>
    <property type="molecule type" value="Genomic_DNA"/>
</dbReference>
<accession>A0A3E2VNY5</accession>
<sequence length="69" mass="8099">MVKRQDGVKRIKKGMRISGKYTKRRIRKQDTAVNNRFSHPLLHTARANTYRKMALTLFVSHAKLYPEKG</sequence>
<protein>
    <submittedName>
        <fullName evidence="1">Uncharacterized protein</fullName>
    </submittedName>
</protein>